<dbReference type="InterPro" id="IPR005119">
    <property type="entry name" value="LysR_subst-bd"/>
</dbReference>
<dbReference type="Gene3D" id="3.40.190.10">
    <property type="entry name" value="Periplasmic binding protein-like II"/>
    <property type="match status" value="2"/>
</dbReference>
<organism evidence="6 7">
    <name type="scientific">Acinetobacter cumulans</name>
    <dbReference type="NCBI Taxonomy" id="2136182"/>
    <lineage>
        <taxon>Bacteria</taxon>
        <taxon>Pseudomonadati</taxon>
        <taxon>Pseudomonadota</taxon>
        <taxon>Gammaproteobacteria</taxon>
        <taxon>Moraxellales</taxon>
        <taxon>Moraxellaceae</taxon>
        <taxon>Acinetobacter</taxon>
    </lineage>
</organism>
<evidence type="ECO:0000256" key="3">
    <source>
        <dbReference type="ARBA" id="ARBA00023125"/>
    </source>
</evidence>
<gene>
    <name evidence="6" type="ORF">D7V64_04635</name>
</gene>
<dbReference type="PANTHER" id="PTHR30118:SF15">
    <property type="entry name" value="TRANSCRIPTIONAL REGULATORY PROTEIN"/>
    <property type="match status" value="1"/>
</dbReference>
<dbReference type="GO" id="GO:0003677">
    <property type="term" value="F:DNA binding"/>
    <property type="evidence" value="ECO:0007669"/>
    <property type="project" value="UniProtKB-KW"/>
</dbReference>
<evidence type="ECO:0000313" key="7">
    <source>
        <dbReference type="Proteomes" id="UP000281084"/>
    </source>
</evidence>
<dbReference type="EMBL" id="RAXZ01000004">
    <property type="protein sequence ID" value="RKG54234.1"/>
    <property type="molecule type" value="Genomic_DNA"/>
</dbReference>
<dbReference type="SUPFAM" id="SSF46785">
    <property type="entry name" value="Winged helix' DNA-binding domain"/>
    <property type="match status" value="1"/>
</dbReference>
<dbReference type="InterPro" id="IPR036388">
    <property type="entry name" value="WH-like_DNA-bd_sf"/>
</dbReference>
<comment type="similarity">
    <text evidence="1">Belongs to the LysR transcriptional regulatory family.</text>
</comment>
<dbReference type="Pfam" id="PF03466">
    <property type="entry name" value="LysR_substrate"/>
    <property type="match status" value="1"/>
</dbReference>
<dbReference type="PRINTS" id="PR00039">
    <property type="entry name" value="HTHLYSR"/>
</dbReference>
<dbReference type="AlphaFoldDB" id="A0A3A8GGN6"/>
<dbReference type="Proteomes" id="UP000281084">
    <property type="component" value="Unassembled WGS sequence"/>
</dbReference>
<sequence length="310" mass="35912">MNTVHSKKTIDMSSFYRIDMNLYPLFVAIYEQQNISKAAQLICITQSAASHALQRLRTHLKDDLFVRTGSKMLPTPFAEQIYPDIKDALFCIQKISNQNQKFDSSQLQTLKIAVHDEIEPLIFPKLVAHFQQSQFNIQFSSIKLDRKNIVADLASQQVDFVIDLEQNFGDKIQFHRLQQDHFVACSQQLSMNKAEYISAEHIGVSSRRTGTLVEDIFLNRKHLSRNIRLRCQHYSTALQILEIQPQAVLTIPQNILSHLQIHPCLNIFEVPVELPLMSLGIFWHKDVEMNARHNFLRGEIFKIFCLGYFN</sequence>
<dbReference type="InterPro" id="IPR000847">
    <property type="entry name" value="LysR_HTH_N"/>
</dbReference>
<feature type="domain" description="HTH lysR-type" evidence="5">
    <location>
        <begin position="26"/>
        <end position="75"/>
    </location>
</feature>
<accession>A0A3A8GGN6</accession>
<name>A0A3A8GGN6_9GAMM</name>
<evidence type="ECO:0000256" key="1">
    <source>
        <dbReference type="ARBA" id="ARBA00009437"/>
    </source>
</evidence>
<dbReference type="Pfam" id="PF00126">
    <property type="entry name" value="HTH_1"/>
    <property type="match status" value="1"/>
</dbReference>
<protein>
    <submittedName>
        <fullName evidence="6">LysR family transcriptional regulator</fullName>
    </submittedName>
</protein>
<reference evidence="6 7" key="1">
    <citation type="submission" date="2018-09" db="EMBL/GenBank/DDBJ databases">
        <title>The draft genome of Acinetobacter spp. strains.</title>
        <authorList>
            <person name="Qin J."/>
            <person name="Feng Y."/>
            <person name="Zong Z."/>
        </authorList>
    </citation>
    <scope>NUCLEOTIDE SEQUENCE [LARGE SCALE GENOMIC DNA]</scope>
    <source>
        <strain evidence="6 7">WCHAc060002</strain>
    </source>
</reference>
<keyword evidence="2" id="KW-0805">Transcription regulation</keyword>
<keyword evidence="4" id="KW-0804">Transcription</keyword>
<dbReference type="GO" id="GO:0003700">
    <property type="term" value="F:DNA-binding transcription factor activity"/>
    <property type="evidence" value="ECO:0007669"/>
    <property type="project" value="InterPro"/>
</dbReference>
<dbReference type="SUPFAM" id="SSF53850">
    <property type="entry name" value="Periplasmic binding protein-like II"/>
    <property type="match status" value="1"/>
</dbReference>
<dbReference type="Gene3D" id="1.10.10.10">
    <property type="entry name" value="Winged helix-like DNA-binding domain superfamily/Winged helix DNA-binding domain"/>
    <property type="match status" value="1"/>
</dbReference>
<dbReference type="InterPro" id="IPR036390">
    <property type="entry name" value="WH_DNA-bd_sf"/>
</dbReference>
<keyword evidence="3" id="KW-0238">DNA-binding</keyword>
<evidence type="ECO:0000256" key="2">
    <source>
        <dbReference type="ARBA" id="ARBA00023015"/>
    </source>
</evidence>
<evidence type="ECO:0000256" key="4">
    <source>
        <dbReference type="ARBA" id="ARBA00023163"/>
    </source>
</evidence>
<evidence type="ECO:0000259" key="5">
    <source>
        <dbReference type="PROSITE" id="PS50931"/>
    </source>
</evidence>
<proteinExistence type="inferred from homology"/>
<dbReference type="InterPro" id="IPR050389">
    <property type="entry name" value="LysR-type_TF"/>
</dbReference>
<dbReference type="CDD" id="cd08417">
    <property type="entry name" value="PBP2_Nitroaromatics_like"/>
    <property type="match status" value="1"/>
</dbReference>
<dbReference type="InterPro" id="IPR037402">
    <property type="entry name" value="YidZ_PBP2"/>
</dbReference>
<comment type="caution">
    <text evidence="6">The sequence shown here is derived from an EMBL/GenBank/DDBJ whole genome shotgun (WGS) entry which is preliminary data.</text>
</comment>
<dbReference type="PANTHER" id="PTHR30118">
    <property type="entry name" value="HTH-TYPE TRANSCRIPTIONAL REGULATOR LEUO-RELATED"/>
    <property type="match status" value="1"/>
</dbReference>
<dbReference type="PROSITE" id="PS50931">
    <property type="entry name" value="HTH_LYSR"/>
    <property type="match status" value="1"/>
</dbReference>
<dbReference type="RefSeq" id="WP_120366962.1">
    <property type="nucleotide sequence ID" value="NZ_RAXZ01000004.1"/>
</dbReference>
<evidence type="ECO:0000313" key="6">
    <source>
        <dbReference type="EMBL" id="RKG54234.1"/>
    </source>
</evidence>